<reference evidence="1 2" key="1">
    <citation type="journal article" date="2010" name="Environ. Microbiol.">
        <title>Genomic analysis of oceanic cyanobacterial myoviruses compared with T4-like myoviruses from diverse hosts and environments.</title>
        <authorList>
            <person name="Sullivan M.B."/>
            <person name="Huang K.H."/>
            <person name="Ignacio-Espinoza J.C."/>
            <person name="Berlin A.M."/>
            <person name="Kelly L."/>
            <person name="Weigele P.R."/>
            <person name="DeFrancesco A.S."/>
            <person name="Kern S.E."/>
            <person name="Thompson L.R."/>
            <person name="Young S."/>
            <person name="Yandava C."/>
            <person name="Fu R."/>
            <person name="Krastins B."/>
            <person name="Chase M."/>
            <person name="Sarracino D."/>
            <person name="Osburne M.S."/>
            <person name="Henn M.R."/>
            <person name="Chisholm S.W."/>
        </authorList>
    </citation>
    <scope>NUCLEOTIDE SEQUENCE [LARGE SCALE GENOMIC DNA]</scope>
    <source>
        <strain evidence="1">8017-1</strain>
    </source>
</reference>
<dbReference type="EMBL" id="GU071095">
    <property type="protein sequence ID" value="ADO97347.1"/>
    <property type="molecule type" value="Genomic_DNA"/>
</dbReference>
<sequence>MSFFDSEVVRAEMTEISELQEDVYTNVFKFPTMNKEEKLFHVGLLGKLIEKQKILYTRLSLSDDPDAKLMKQNIVDSAQMMGLSSEVDMSVVFSNMEKMLEVMKQSIDDADSSV</sequence>
<evidence type="ECO:0000313" key="2">
    <source>
        <dbReference type="Proteomes" id="UP000006524"/>
    </source>
</evidence>
<dbReference type="RefSeq" id="YP_004322161.1">
    <property type="nucleotide sequence ID" value="NC_015279.1"/>
</dbReference>
<accession>E3SIP9</accession>
<dbReference type="Pfam" id="PF08855">
    <property type="entry name" value="DUF1825"/>
    <property type="match status" value="1"/>
</dbReference>
<evidence type="ECO:0000313" key="1">
    <source>
        <dbReference type="EMBL" id="ADO97347.1"/>
    </source>
</evidence>
<dbReference type="KEGG" id="vg:10326637"/>
<dbReference type="InterPro" id="IPR014954">
    <property type="entry name" value="DUF1825"/>
</dbReference>
<dbReference type="OrthoDB" id="19711at10239"/>
<keyword evidence="2" id="KW-1185">Reference proteome</keyword>
<proteinExistence type="predicted"/>
<name>E3SIP9_9CAUD</name>
<organism evidence="1 2">
    <name type="scientific">Synechococcus phage S-SM2</name>
    <dbReference type="NCBI Taxonomy" id="444860"/>
    <lineage>
        <taxon>Viruses</taxon>
        <taxon>Duplodnaviria</taxon>
        <taxon>Heunggongvirae</taxon>
        <taxon>Uroviricota</taxon>
        <taxon>Caudoviricetes</taxon>
        <taxon>Pantevenvirales</taxon>
        <taxon>Kyanoviridae</taxon>
        <taxon>Nilusvirus</taxon>
        <taxon>Nilusvirus ssm2</taxon>
    </lineage>
</organism>
<protein>
    <submittedName>
        <fullName evidence="1">DUF1825 domain-containing protein</fullName>
    </submittedName>
</protein>
<dbReference type="Proteomes" id="UP000006524">
    <property type="component" value="Segment"/>
</dbReference>
<gene>
    <name evidence="1" type="ORF">SSM2_003</name>
</gene>
<dbReference type="GeneID" id="10326637"/>